<dbReference type="EMBL" id="CM008051">
    <property type="protein sequence ID" value="PAN33824.1"/>
    <property type="molecule type" value="Genomic_DNA"/>
</dbReference>
<organism evidence="2">
    <name type="scientific">Panicum hallii</name>
    <dbReference type="NCBI Taxonomy" id="206008"/>
    <lineage>
        <taxon>Eukaryota</taxon>
        <taxon>Viridiplantae</taxon>
        <taxon>Streptophyta</taxon>
        <taxon>Embryophyta</taxon>
        <taxon>Tracheophyta</taxon>
        <taxon>Spermatophyta</taxon>
        <taxon>Magnoliopsida</taxon>
        <taxon>Liliopsida</taxon>
        <taxon>Poales</taxon>
        <taxon>Poaceae</taxon>
        <taxon>PACMAD clade</taxon>
        <taxon>Panicoideae</taxon>
        <taxon>Panicodae</taxon>
        <taxon>Paniceae</taxon>
        <taxon>Panicinae</taxon>
        <taxon>Panicum</taxon>
        <taxon>Panicum sect. Panicum</taxon>
    </lineage>
</organism>
<accession>A0A2S3I0J4</accession>
<dbReference type="Proteomes" id="UP000243499">
    <property type="component" value="Chromosome 6"/>
</dbReference>
<gene>
    <name evidence="2" type="ORF">PAHAL_6G049300</name>
</gene>
<sequence>MASSLPSPSLPRKLLRYMSSRLAALHRSLLRVQPKPVAVSATIATAAAATAAYYPEPAGGRHGDGISADGDAAARVPTSGVNVAATSRQLLVVAERNARGRSAETALESLAKRTPKEGKGGGGGDIHVVSTLAAAGAVVLLHARRWLAK</sequence>
<dbReference type="Gramene" id="PAN33824">
    <property type="protein sequence ID" value="PAN33824"/>
    <property type="gene ID" value="PAHAL_6G049300"/>
</dbReference>
<feature type="region of interest" description="Disordered" evidence="1">
    <location>
        <begin position="104"/>
        <end position="123"/>
    </location>
</feature>
<dbReference type="AlphaFoldDB" id="A0A2S3I0J4"/>
<evidence type="ECO:0000313" key="2">
    <source>
        <dbReference type="EMBL" id="PAN33824.1"/>
    </source>
</evidence>
<proteinExistence type="predicted"/>
<reference evidence="2" key="1">
    <citation type="submission" date="2018-04" db="EMBL/GenBank/DDBJ databases">
        <title>WGS assembly of Panicum hallii.</title>
        <authorList>
            <person name="Lovell J."/>
            <person name="Jenkins J."/>
            <person name="Lowry D."/>
            <person name="Mamidi S."/>
            <person name="Sreedasyam A."/>
            <person name="Weng X."/>
            <person name="Barry K."/>
            <person name="Bonette J."/>
            <person name="Campitelli B."/>
            <person name="Daum C."/>
            <person name="Gordon S."/>
            <person name="Gould B."/>
            <person name="Lipzen A."/>
            <person name="Macqueen A."/>
            <person name="Palacio-Mejia J."/>
            <person name="Plott C."/>
            <person name="Shakirov E."/>
            <person name="Shu S."/>
            <person name="Yoshinaga Y."/>
            <person name="Zane M."/>
            <person name="Rokhsar D."/>
            <person name="Grimwood J."/>
            <person name="Schmutz J."/>
            <person name="Juenger T."/>
        </authorList>
    </citation>
    <scope>NUCLEOTIDE SEQUENCE [LARGE SCALE GENOMIC DNA]</scope>
    <source>
        <strain evidence="2">FIL2</strain>
    </source>
</reference>
<name>A0A2S3I0J4_9POAL</name>
<protein>
    <submittedName>
        <fullName evidence="2">Uncharacterized protein</fullName>
    </submittedName>
</protein>
<evidence type="ECO:0000256" key="1">
    <source>
        <dbReference type="SAM" id="MobiDB-lite"/>
    </source>
</evidence>
<feature type="compositionally biased region" description="Basic and acidic residues" evidence="1">
    <location>
        <begin position="110"/>
        <end position="119"/>
    </location>
</feature>